<evidence type="ECO:0000256" key="1">
    <source>
        <dbReference type="SAM" id="MobiDB-lite"/>
    </source>
</evidence>
<evidence type="ECO:0000313" key="3">
    <source>
        <dbReference type="Proteomes" id="UP000762676"/>
    </source>
</evidence>
<proteinExistence type="predicted"/>
<sequence>MLSFSYQFLDHSLTRAHFACFSAAGFPQDYLVYLQVLKLRESSSVQEEQKLRPLIQLRLLLFLNLALLSAAVTSSRIDFQHAGQTGNPCSKTASNNAKYPRQHLANGRV</sequence>
<protein>
    <submittedName>
        <fullName evidence="2">Uncharacterized protein</fullName>
    </submittedName>
</protein>
<dbReference type="Proteomes" id="UP000762676">
    <property type="component" value="Unassembled WGS sequence"/>
</dbReference>
<accession>A0AAV4FL44</accession>
<gene>
    <name evidence="2" type="ORF">ElyMa_005730300</name>
</gene>
<feature type="compositionally biased region" description="Polar residues" evidence="1">
    <location>
        <begin position="83"/>
        <end position="97"/>
    </location>
</feature>
<dbReference type="AlphaFoldDB" id="A0AAV4FL44"/>
<evidence type="ECO:0000313" key="2">
    <source>
        <dbReference type="EMBL" id="GFR73450.1"/>
    </source>
</evidence>
<keyword evidence="3" id="KW-1185">Reference proteome</keyword>
<dbReference type="EMBL" id="BMAT01011479">
    <property type="protein sequence ID" value="GFR73450.1"/>
    <property type="molecule type" value="Genomic_DNA"/>
</dbReference>
<name>A0AAV4FL44_9GAST</name>
<organism evidence="2 3">
    <name type="scientific">Elysia marginata</name>
    <dbReference type="NCBI Taxonomy" id="1093978"/>
    <lineage>
        <taxon>Eukaryota</taxon>
        <taxon>Metazoa</taxon>
        <taxon>Spiralia</taxon>
        <taxon>Lophotrochozoa</taxon>
        <taxon>Mollusca</taxon>
        <taxon>Gastropoda</taxon>
        <taxon>Heterobranchia</taxon>
        <taxon>Euthyneura</taxon>
        <taxon>Panpulmonata</taxon>
        <taxon>Sacoglossa</taxon>
        <taxon>Placobranchoidea</taxon>
        <taxon>Plakobranchidae</taxon>
        <taxon>Elysia</taxon>
    </lineage>
</organism>
<comment type="caution">
    <text evidence="2">The sequence shown here is derived from an EMBL/GenBank/DDBJ whole genome shotgun (WGS) entry which is preliminary data.</text>
</comment>
<feature type="region of interest" description="Disordered" evidence="1">
    <location>
        <begin position="83"/>
        <end position="109"/>
    </location>
</feature>
<reference evidence="2 3" key="1">
    <citation type="journal article" date="2021" name="Elife">
        <title>Chloroplast acquisition without the gene transfer in kleptoplastic sea slugs, Plakobranchus ocellatus.</title>
        <authorList>
            <person name="Maeda T."/>
            <person name="Takahashi S."/>
            <person name="Yoshida T."/>
            <person name="Shimamura S."/>
            <person name="Takaki Y."/>
            <person name="Nagai Y."/>
            <person name="Toyoda A."/>
            <person name="Suzuki Y."/>
            <person name="Arimoto A."/>
            <person name="Ishii H."/>
            <person name="Satoh N."/>
            <person name="Nishiyama T."/>
            <person name="Hasebe M."/>
            <person name="Maruyama T."/>
            <person name="Minagawa J."/>
            <person name="Obokata J."/>
            <person name="Shigenobu S."/>
        </authorList>
    </citation>
    <scope>NUCLEOTIDE SEQUENCE [LARGE SCALE GENOMIC DNA]</scope>
</reference>